<dbReference type="InterPro" id="IPR012171">
    <property type="entry name" value="Fatty_acid_desaturase"/>
</dbReference>
<evidence type="ECO:0000256" key="9">
    <source>
        <dbReference type="ARBA" id="ARBA00023004"/>
    </source>
</evidence>
<dbReference type="PANTHER" id="PTHR19353">
    <property type="entry name" value="FATTY ACID DESATURASE 2"/>
    <property type="match status" value="1"/>
</dbReference>
<dbReference type="GO" id="GO:0016717">
    <property type="term" value="F:oxidoreductase activity, acting on paired donors, with oxidation of a pair of donors resulting in the reduction of molecular oxygen to two molecules of water"/>
    <property type="evidence" value="ECO:0007669"/>
    <property type="project" value="TreeGrafter"/>
</dbReference>
<sequence length="512" mass="58271">MGKGGNSKSSAPATTATAASSQALGPGEVWREDEGKSFKVQKSYVSKSALASIAKRTDLPAKITMAEAAKHNKRDDLWVIVDGKCYDVTRYVEHHPGGWLPMVNLGGKDATDAFANYHPARVYKNMLPQYYIGDVVDYRETEFQKGHRAIRQRLLAEGMFETRMSYYYKLTAWFAALLAGAVYCTLACTSFAVHMAGAVLLGAFWQQMAGVGHDIGHNGVTHVWKTDNTIGLLVGNFLTGIGMGWWKRSHNVHHVVCNSIENDPDIQHMPIFAVSPEIFGRFFSSYHQHWVETDAAARFLVSYQHWLFYPIMAFARFNLYAQAWLLLLSDEYVHNKKWEMVASAGFIAWLSSLVAYIPVGPWGNWERVLYLLVSHNVAGLLHVQICLSHFAMETYHGVPYKGEEDEWFRMQLATTLNIDCPAWLDWFHIGLQFQIEHHLWPRLPRHNLRYASKLVQEFCKEQGVNYHMPKWIDAQFDLVAHMKETAMKARDLKRGDAGFYESPIWEGLNAQG</sequence>
<evidence type="ECO:0000256" key="8">
    <source>
        <dbReference type="ARBA" id="ARBA00023002"/>
    </source>
</evidence>
<keyword evidence="7 13" id="KW-1133">Transmembrane helix</keyword>
<keyword evidence="8" id="KW-0560">Oxidoreductase</keyword>
<dbReference type="GO" id="GO:0016020">
    <property type="term" value="C:membrane"/>
    <property type="evidence" value="ECO:0007669"/>
    <property type="project" value="UniProtKB-SubCell"/>
</dbReference>
<keyword evidence="6" id="KW-0479">Metal-binding</keyword>
<protein>
    <recommendedName>
        <fullName evidence="14">Cytochrome b5 heme-binding domain-containing protein</fullName>
    </recommendedName>
</protein>
<evidence type="ECO:0000256" key="6">
    <source>
        <dbReference type="ARBA" id="ARBA00022723"/>
    </source>
</evidence>
<accession>A0A7S2BE31</accession>
<dbReference type="GO" id="GO:0046872">
    <property type="term" value="F:metal ion binding"/>
    <property type="evidence" value="ECO:0007669"/>
    <property type="project" value="UniProtKB-KW"/>
</dbReference>
<dbReference type="PRINTS" id="PR00363">
    <property type="entry name" value="CYTOCHROMEB5"/>
</dbReference>
<evidence type="ECO:0000256" key="10">
    <source>
        <dbReference type="ARBA" id="ARBA00023098"/>
    </source>
</evidence>
<evidence type="ECO:0000256" key="4">
    <source>
        <dbReference type="ARBA" id="ARBA00022617"/>
    </source>
</evidence>
<evidence type="ECO:0000256" key="12">
    <source>
        <dbReference type="SAM" id="MobiDB-lite"/>
    </source>
</evidence>
<dbReference type="GO" id="GO:0020037">
    <property type="term" value="F:heme binding"/>
    <property type="evidence" value="ECO:0007669"/>
    <property type="project" value="InterPro"/>
</dbReference>
<gene>
    <name evidence="15" type="ORF">FPAR1323_LOCUS3595</name>
</gene>
<comment type="subcellular location">
    <subcellularLocation>
        <location evidence="1">Membrane</location>
        <topology evidence="1">Multi-pass membrane protein</topology>
    </subcellularLocation>
</comment>
<organism evidence="15">
    <name type="scientific">Florenciella parvula</name>
    <dbReference type="NCBI Taxonomy" id="236787"/>
    <lineage>
        <taxon>Eukaryota</taxon>
        <taxon>Sar</taxon>
        <taxon>Stramenopiles</taxon>
        <taxon>Ochrophyta</taxon>
        <taxon>Dictyochophyceae</taxon>
        <taxon>Florenciellales</taxon>
        <taxon>Florenciella</taxon>
    </lineage>
</organism>
<feature type="transmembrane region" description="Helical" evidence="13">
    <location>
        <begin position="172"/>
        <end position="205"/>
    </location>
</feature>
<dbReference type="PROSITE" id="PS00191">
    <property type="entry name" value="CYTOCHROME_B5_1"/>
    <property type="match status" value="1"/>
</dbReference>
<evidence type="ECO:0000313" key="15">
    <source>
        <dbReference type="EMBL" id="CAD9394368.1"/>
    </source>
</evidence>
<feature type="transmembrane region" description="Helical" evidence="13">
    <location>
        <begin position="307"/>
        <end position="328"/>
    </location>
</feature>
<proteinExistence type="inferred from homology"/>
<dbReference type="InterPro" id="IPR005804">
    <property type="entry name" value="FA_desaturase_dom"/>
</dbReference>
<evidence type="ECO:0000256" key="1">
    <source>
        <dbReference type="ARBA" id="ARBA00004141"/>
    </source>
</evidence>
<dbReference type="Gene3D" id="3.10.120.10">
    <property type="entry name" value="Cytochrome b5-like heme/steroid binding domain"/>
    <property type="match status" value="1"/>
</dbReference>
<dbReference type="SMART" id="SM01117">
    <property type="entry name" value="Cyt-b5"/>
    <property type="match status" value="1"/>
</dbReference>
<evidence type="ECO:0000256" key="11">
    <source>
        <dbReference type="ARBA" id="ARBA00023136"/>
    </source>
</evidence>
<comment type="pathway">
    <text evidence="2">Lipid metabolism.</text>
</comment>
<evidence type="ECO:0000256" key="5">
    <source>
        <dbReference type="ARBA" id="ARBA00022692"/>
    </source>
</evidence>
<dbReference type="GO" id="GO:0006629">
    <property type="term" value="P:lipid metabolic process"/>
    <property type="evidence" value="ECO:0007669"/>
    <property type="project" value="UniProtKB-KW"/>
</dbReference>
<dbReference type="InterPro" id="IPR001199">
    <property type="entry name" value="Cyt_B5-like_heme/steroid-bd"/>
</dbReference>
<keyword evidence="9" id="KW-0408">Iron</keyword>
<evidence type="ECO:0000256" key="13">
    <source>
        <dbReference type="SAM" id="Phobius"/>
    </source>
</evidence>
<dbReference type="SUPFAM" id="SSF55856">
    <property type="entry name" value="Cytochrome b5-like heme/steroid binding domain"/>
    <property type="match status" value="1"/>
</dbReference>
<reference evidence="15" key="1">
    <citation type="submission" date="2021-01" db="EMBL/GenBank/DDBJ databases">
        <authorList>
            <person name="Corre E."/>
            <person name="Pelletier E."/>
            <person name="Niang G."/>
            <person name="Scheremetjew M."/>
            <person name="Finn R."/>
            <person name="Kale V."/>
            <person name="Holt S."/>
            <person name="Cochrane G."/>
            <person name="Meng A."/>
            <person name="Brown T."/>
            <person name="Cohen L."/>
        </authorList>
    </citation>
    <scope>NUCLEOTIDE SEQUENCE</scope>
    <source>
        <strain evidence="15">RCC1693</strain>
    </source>
</reference>
<evidence type="ECO:0000256" key="2">
    <source>
        <dbReference type="ARBA" id="ARBA00005189"/>
    </source>
</evidence>
<feature type="region of interest" description="Disordered" evidence="12">
    <location>
        <begin position="1"/>
        <end position="35"/>
    </location>
</feature>
<keyword evidence="11 13" id="KW-0472">Membrane</keyword>
<evidence type="ECO:0000259" key="14">
    <source>
        <dbReference type="PROSITE" id="PS50255"/>
    </source>
</evidence>
<feature type="compositionally biased region" description="Low complexity" evidence="12">
    <location>
        <begin position="7"/>
        <end position="21"/>
    </location>
</feature>
<dbReference type="EMBL" id="HBGT01006630">
    <property type="protein sequence ID" value="CAD9394368.1"/>
    <property type="molecule type" value="Transcribed_RNA"/>
</dbReference>
<dbReference type="PANTHER" id="PTHR19353:SF30">
    <property type="entry name" value="DELTA 8-(E)-SPHINGOLIPID DESATURASE"/>
    <property type="match status" value="1"/>
</dbReference>
<keyword evidence="5 13" id="KW-0812">Transmembrane</keyword>
<dbReference type="PIRSF" id="PIRSF015921">
    <property type="entry name" value="FA_sphinglp_des"/>
    <property type="match status" value="1"/>
</dbReference>
<dbReference type="CDD" id="cd03506">
    <property type="entry name" value="Delta6-FADS-like"/>
    <property type="match status" value="1"/>
</dbReference>
<dbReference type="Pfam" id="PF00487">
    <property type="entry name" value="FA_desaturase"/>
    <property type="match status" value="1"/>
</dbReference>
<dbReference type="AlphaFoldDB" id="A0A7S2BE31"/>
<name>A0A7S2BE31_9STRA</name>
<dbReference type="Pfam" id="PF00173">
    <property type="entry name" value="Cyt-b5"/>
    <property type="match status" value="1"/>
</dbReference>
<keyword evidence="10" id="KW-0443">Lipid metabolism</keyword>
<dbReference type="InterPro" id="IPR036400">
    <property type="entry name" value="Cyt_B5-like_heme/steroid_sf"/>
</dbReference>
<feature type="domain" description="Cytochrome b5 heme-binding" evidence="14">
    <location>
        <begin position="60"/>
        <end position="136"/>
    </location>
</feature>
<comment type="similarity">
    <text evidence="3">Belongs to the fatty acid desaturase type 1 family.</text>
</comment>
<feature type="transmembrane region" description="Helical" evidence="13">
    <location>
        <begin position="340"/>
        <end position="357"/>
    </location>
</feature>
<evidence type="ECO:0000256" key="7">
    <source>
        <dbReference type="ARBA" id="ARBA00022989"/>
    </source>
</evidence>
<evidence type="ECO:0000256" key="3">
    <source>
        <dbReference type="ARBA" id="ARBA00009295"/>
    </source>
</evidence>
<dbReference type="PROSITE" id="PS50255">
    <property type="entry name" value="CYTOCHROME_B5_2"/>
    <property type="match status" value="1"/>
</dbReference>
<dbReference type="InterPro" id="IPR018506">
    <property type="entry name" value="Cyt_B5_heme-BS"/>
</dbReference>
<keyword evidence="4" id="KW-0349">Heme</keyword>